<proteinExistence type="predicted"/>
<dbReference type="Proteomes" id="UP000292881">
    <property type="component" value="Unassembled WGS sequence"/>
</dbReference>
<dbReference type="InterPro" id="IPR043129">
    <property type="entry name" value="ATPase_NBD"/>
</dbReference>
<dbReference type="SUPFAM" id="SSF53067">
    <property type="entry name" value="Actin-like ATPase domain"/>
    <property type="match status" value="1"/>
</dbReference>
<protein>
    <submittedName>
        <fullName evidence="1">ROK family protein</fullName>
    </submittedName>
</protein>
<name>A0A4Q2JDL8_9MICO</name>
<comment type="caution">
    <text evidence="1">The sequence shown here is derived from an EMBL/GenBank/DDBJ whole genome shotgun (WGS) entry which is preliminary data.</text>
</comment>
<dbReference type="EMBL" id="SDPL01000315">
    <property type="protein sequence ID" value="RXZ45795.1"/>
    <property type="molecule type" value="Genomic_DNA"/>
</dbReference>
<accession>A0A4Q2JDL8</accession>
<sequence>MSLVDARDADGYVVGIDLGGTKVRAGIAALDASDGPRARAALVEA</sequence>
<evidence type="ECO:0000313" key="1">
    <source>
        <dbReference type="EMBL" id="RXZ45795.1"/>
    </source>
</evidence>
<keyword evidence="2" id="KW-1185">Reference proteome</keyword>
<evidence type="ECO:0000313" key="2">
    <source>
        <dbReference type="Proteomes" id="UP000292881"/>
    </source>
</evidence>
<organism evidence="1 2">
    <name type="scientific">Agromyces binzhouensis</name>
    <dbReference type="NCBI Taxonomy" id="1817495"/>
    <lineage>
        <taxon>Bacteria</taxon>
        <taxon>Bacillati</taxon>
        <taxon>Actinomycetota</taxon>
        <taxon>Actinomycetes</taxon>
        <taxon>Micrococcales</taxon>
        <taxon>Microbacteriaceae</taxon>
        <taxon>Agromyces</taxon>
    </lineage>
</organism>
<feature type="non-terminal residue" evidence="1">
    <location>
        <position position="45"/>
    </location>
</feature>
<reference evidence="1 2" key="1">
    <citation type="submission" date="2019-01" db="EMBL/GenBank/DDBJ databases">
        <authorList>
            <person name="Li J."/>
        </authorList>
    </citation>
    <scope>NUCLEOTIDE SEQUENCE [LARGE SCALE GENOMIC DNA]</scope>
    <source>
        <strain evidence="1 2">CGMCC 4.7180</strain>
    </source>
</reference>
<dbReference type="AlphaFoldDB" id="A0A4Q2JDL8"/>
<gene>
    <name evidence="1" type="ORF">ESO86_13245</name>
</gene>